<dbReference type="GO" id="GO:0016989">
    <property type="term" value="F:sigma factor antagonist activity"/>
    <property type="evidence" value="ECO:0007669"/>
    <property type="project" value="TreeGrafter"/>
</dbReference>
<comment type="caution">
    <text evidence="4">The sequence shown here is derived from an EMBL/GenBank/DDBJ whole genome shotgun (WGS) entry which is preliminary data.</text>
</comment>
<evidence type="ECO:0000259" key="2">
    <source>
        <dbReference type="Pfam" id="PF04773"/>
    </source>
</evidence>
<reference evidence="4 5" key="1">
    <citation type="submission" date="2019-10" db="EMBL/GenBank/DDBJ databases">
        <title>Rudanella paleaurantiibacter sp. nov., isolated from sludge.</title>
        <authorList>
            <person name="Xu S.Q."/>
        </authorList>
    </citation>
    <scope>NUCLEOTIDE SEQUENCE [LARGE SCALE GENOMIC DNA]</scope>
    <source>
        <strain evidence="4 5">HX-22-17</strain>
    </source>
</reference>
<evidence type="ECO:0000259" key="3">
    <source>
        <dbReference type="Pfam" id="PF16344"/>
    </source>
</evidence>
<accession>A0A7J5TZL9</accession>
<gene>
    <name evidence="4" type="ORF">F5984_12025</name>
</gene>
<feature type="domain" description="Protein FecR C-terminal" evidence="3">
    <location>
        <begin position="274"/>
        <end position="338"/>
    </location>
</feature>
<keyword evidence="5" id="KW-1185">Reference proteome</keyword>
<proteinExistence type="predicted"/>
<evidence type="ECO:0000256" key="1">
    <source>
        <dbReference type="SAM" id="Phobius"/>
    </source>
</evidence>
<protein>
    <submittedName>
        <fullName evidence="4">DUF4974 domain-containing protein</fullName>
    </submittedName>
</protein>
<evidence type="ECO:0000313" key="4">
    <source>
        <dbReference type="EMBL" id="KAB7730864.1"/>
    </source>
</evidence>
<dbReference type="Proteomes" id="UP000488299">
    <property type="component" value="Unassembled WGS sequence"/>
</dbReference>
<name>A0A7J5TZL9_9BACT</name>
<dbReference type="Pfam" id="PF16344">
    <property type="entry name" value="FecR_C"/>
    <property type="match status" value="1"/>
</dbReference>
<dbReference type="Pfam" id="PF04773">
    <property type="entry name" value="FecR"/>
    <property type="match status" value="1"/>
</dbReference>
<dbReference type="RefSeq" id="WP_152124523.1">
    <property type="nucleotide sequence ID" value="NZ_WELI01000004.1"/>
</dbReference>
<dbReference type="AlphaFoldDB" id="A0A7J5TZL9"/>
<dbReference type="PIRSF" id="PIRSF018266">
    <property type="entry name" value="FecR"/>
    <property type="match status" value="1"/>
</dbReference>
<dbReference type="InterPro" id="IPR006860">
    <property type="entry name" value="FecR"/>
</dbReference>
<keyword evidence="1" id="KW-0812">Transmembrane</keyword>
<dbReference type="Gene3D" id="2.60.120.1440">
    <property type="match status" value="1"/>
</dbReference>
<dbReference type="EMBL" id="WELI01000004">
    <property type="protein sequence ID" value="KAB7730864.1"/>
    <property type="molecule type" value="Genomic_DNA"/>
</dbReference>
<feature type="transmembrane region" description="Helical" evidence="1">
    <location>
        <begin position="93"/>
        <end position="112"/>
    </location>
</feature>
<dbReference type="InterPro" id="IPR012373">
    <property type="entry name" value="Ferrdict_sens_TM"/>
</dbReference>
<keyword evidence="1" id="KW-0472">Membrane</keyword>
<keyword evidence="1" id="KW-1133">Transmembrane helix</keyword>
<feature type="domain" description="FecR protein" evidence="2">
    <location>
        <begin position="138"/>
        <end position="220"/>
    </location>
</feature>
<dbReference type="PANTHER" id="PTHR30273:SF2">
    <property type="entry name" value="PROTEIN FECR"/>
    <property type="match status" value="1"/>
</dbReference>
<organism evidence="4 5">
    <name type="scientific">Rudanella paleaurantiibacter</name>
    <dbReference type="NCBI Taxonomy" id="2614655"/>
    <lineage>
        <taxon>Bacteria</taxon>
        <taxon>Pseudomonadati</taxon>
        <taxon>Bacteroidota</taxon>
        <taxon>Cytophagia</taxon>
        <taxon>Cytophagales</taxon>
        <taxon>Cytophagaceae</taxon>
        <taxon>Rudanella</taxon>
    </lineage>
</organism>
<evidence type="ECO:0000313" key="5">
    <source>
        <dbReference type="Proteomes" id="UP000488299"/>
    </source>
</evidence>
<dbReference type="InterPro" id="IPR032508">
    <property type="entry name" value="FecR_C"/>
</dbReference>
<sequence length="353" mass="39077">MNYQSYTVDDFLQDDDFVRWVLRPDAPSDQYWLTVAHCSPEVADTLAQAAERVRQLAETEHQPVDPRIVAEVWSRIEAQTAPRQRVYSLGRSLWVAAAACVVLVGFGVYGWFTRQAPTPSLVIQQQYENKTAKPVWHQLPDSSWVSLAPGSAMKYTESPGTNSRNVRLTGEAYFDVRRDTARPFRVTAGPTLTQVLGTSFWVKMKPAARAVEVDVLSGKVSVGEAERAPAGASKPQSVLLLPNQRALYSTENRTLTTGLVNNPVTLAGAESTQTFTDVPIADIMARLSRLYGIPIQIQGNGLRSCTFTGDLNQISFFQKLQLVCRSVGARYRVEQTVVRIEGGRCNKIVMPGQ</sequence>
<dbReference type="Gene3D" id="3.55.50.30">
    <property type="match status" value="1"/>
</dbReference>
<dbReference type="PANTHER" id="PTHR30273">
    <property type="entry name" value="PERIPLASMIC SIGNAL SENSOR AND SIGMA FACTOR ACTIVATOR FECR-RELATED"/>
    <property type="match status" value="1"/>
</dbReference>